<dbReference type="GO" id="GO:0016989">
    <property type="term" value="F:sigma factor antagonist activity"/>
    <property type="evidence" value="ECO:0007669"/>
    <property type="project" value="TreeGrafter"/>
</dbReference>
<accession>T0ZK27</accession>
<evidence type="ECO:0000313" key="2">
    <source>
        <dbReference type="EMBL" id="EQD48676.1"/>
    </source>
</evidence>
<sequence>MTLDTNSRIVVRYGRRVRRVILRYGEAYFQVVHNPGRPFVVLAGNRKVIDLGTAFVVRRGNVGGATLMVTVIKGRVAVAPLDVADRVPTVSSRSVLLVTAGTRLLLRPHALPTLRAEPAAQATAWLRDELIFNNTPLAVAARHFNRYNRCKIVLGAPELQALRVGGVFRLSAAKSFVRSVAEAHHLRLIARGDTWILEPRTRVPDGTSDHRP</sequence>
<proteinExistence type="predicted"/>
<reference evidence="2" key="2">
    <citation type="journal article" date="2014" name="ISME J.">
        <title>Microbial stratification in low pH oxic and suboxic macroscopic growths along an acid mine drainage.</title>
        <authorList>
            <person name="Mendez-Garcia C."/>
            <person name="Mesa V."/>
            <person name="Sprenger R.R."/>
            <person name="Richter M."/>
            <person name="Diez M.S."/>
            <person name="Solano J."/>
            <person name="Bargiela R."/>
            <person name="Golyshina O.V."/>
            <person name="Manteca A."/>
            <person name="Ramos J.L."/>
            <person name="Gallego J.R."/>
            <person name="Llorente I."/>
            <person name="Martins Dos Santos V.A."/>
            <person name="Jensen O.N."/>
            <person name="Pelaez A.I."/>
            <person name="Sanchez J."/>
            <person name="Ferrer M."/>
        </authorList>
    </citation>
    <scope>NUCLEOTIDE SEQUENCE</scope>
</reference>
<dbReference type="AlphaFoldDB" id="T0ZK27"/>
<reference evidence="2" key="1">
    <citation type="submission" date="2013-08" db="EMBL/GenBank/DDBJ databases">
        <authorList>
            <person name="Mendez C."/>
            <person name="Richter M."/>
            <person name="Ferrer M."/>
            <person name="Sanchez J."/>
        </authorList>
    </citation>
    <scope>NUCLEOTIDE SEQUENCE</scope>
</reference>
<dbReference type="PANTHER" id="PTHR30273:SF2">
    <property type="entry name" value="PROTEIN FECR"/>
    <property type="match status" value="1"/>
</dbReference>
<comment type="caution">
    <text evidence="2">The sequence shown here is derived from an EMBL/GenBank/DDBJ whole genome shotgun (WGS) entry which is preliminary data.</text>
</comment>
<dbReference type="Pfam" id="PF04773">
    <property type="entry name" value="FecR"/>
    <property type="match status" value="1"/>
</dbReference>
<feature type="domain" description="FecR protein" evidence="1">
    <location>
        <begin position="1"/>
        <end position="76"/>
    </location>
</feature>
<gene>
    <name evidence="2" type="ORF">B2A_07897</name>
</gene>
<dbReference type="PANTHER" id="PTHR30273">
    <property type="entry name" value="PERIPLASMIC SIGNAL SENSOR AND SIGMA FACTOR ACTIVATOR FECR-RELATED"/>
    <property type="match status" value="1"/>
</dbReference>
<dbReference type="EMBL" id="AUZZ01005679">
    <property type="protein sequence ID" value="EQD48676.1"/>
    <property type="molecule type" value="Genomic_DNA"/>
</dbReference>
<protein>
    <submittedName>
        <fullName evidence="2">Anti-FecI sigma factor, FecR</fullName>
    </submittedName>
</protein>
<name>T0ZK27_9ZZZZ</name>
<dbReference type="Gene3D" id="2.60.120.1440">
    <property type="match status" value="1"/>
</dbReference>
<organism evidence="2">
    <name type="scientific">mine drainage metagenome</name>
    <dbReference type="NCBI Taxonomy" id="410659"/>
    <lineage>
        <taxon>unclassified sequences</taxon>
        <taxon>metagenomes</taxon>
        <taxon>ecological metagenomes</taxon>
    </lineage>
</organism>
<evidence type="ECO:0000259" key="1">
    <source>
        <dbReference type="Pfam" id="PF04773"/>
    </source>
</evidence>
<dbReference type="InterPro" id="IPR012373">
    <property type="entry name" value="Ferrdict_sens_TM"/>
</dbReference>
<dbReference type="InterPro" id="IPR006860">
    <property type="entry name" value="FecR"/>
</dbReference>